<feature type="region of interest" description="Disordered" evidence="1">
    <location>
        <begin position="1"/>
        <end position="26"/>
    </location>
</feature>
<accession>A0ABM0X205</accession>
<reference evidence="4" key="2">
    <citation type="submission" date="2025-08" db="UniProtKB">
        <authorList>
            <consortium name="RefSeq"/>
        </authorList>
    </citation>
    <scope>IDENTIFICATION</scope>
    <source>
        <tissue evidence="4">Leaf</tissue>
    </source>
</reference>
<reference evidence="3" key="1">
    <citation type="journal article" date="2014" name="Nat. Commun.">
        <title>The emerging biofuel crop Camelina sativa retains a highly undifferentiated hexaploid genome structure.</title>
        <authorList>
            <person name="Kagale S."/>
            <person name="Koh C."/>
            <person name="Nixon J."/>
            <person name="Bollina V."/>
            <person name="Clarke W.E."/>
            <person name="Tuteja R."/>
            <person name="Spillane C."/>
            <person name="Robinson S.J."/>
            <person name="Links M.G."/>
            <person name="Clarke C."/>
            <person name="Higgins E.E."/>
            <person name="Huebert T."/>
            <person name="Sharpe A.G."/>
            <person name="Parkin I.A."/>
        </authorList>
    </citation>
    <scope>NUCLEOTIDE SEQUENCE [LARGE SCALE GENOMIC DNA]</scope>
    <source>
        <strain evidence="3">cv. DH55</strain>
    </source>
</reference>
<evidence type="ECO:0000313" key="3">
    <source>
        <dbReference type="Proteomes" id="UP000694864"/>
    </source>
</evidence>
<proteinExistence type="predicted"/>
<sequence length="804" mass="91796">MSSQQNNDDMLDEVQEPSDVGKRSTYSALARRSNRGKTQLLKPCLTTSIERSESKALSMGVSFYGWRFANKDFKLWAKKMSYVHEHTWRKAGIFEAIMASTVKIPKDIDLVLAIAKKWCPETKTFVFPWGEATITLEDVMVLLGFTVLGLPIFASLDISGKKTKAKLEKECLKIKRKKGFSANQVAWIERFMDSGDELEHVAFLVSWLSYFVFPSRYYHHSEHIFPIAVHLSRGTRAALAPAVLAHLYAELSLLRNHIRDFEESSIILKIGLTALFKLVQVWTWERFRELQPKPNQMQKGEPRLARWHKLKQITSNAWEIHNNSKTESFELRPYTQAVECWEFPQFYPEKAMIVHVGPSLDDEYLSFARCIKVSELVGIDCVEHYFPNRVALQFGMLQDVPSHINRSNLSKEAAWNDYDKPIDDLTLYIPSRSAIPRVTQMFCEWRRALFLEFKISSDATQVVETALKLQAPNIKGDDTSLVPSGSKISRRRRVGIKIVKVSTKMRRHYMKQAHDKKRKNMKRVRENDENDSLTYASEPLGKKSRLEADNNDSRTCQKFASIRCDGDEILRPPEIEQRNEKTVNKAAMLPSPFNEINSSDSPLGGNREVVDILVSPPETTQTCDDELDVHGSFAEKMTTYDDCSKEPDRLLQEDGITARKKASSDERLCSSEADKVDDDVDDDSLIQKKLALEELALNADNNDPSPRQNFASGCTTGDETSKAYKNKVIIPSEESNTHIAVREGSQGQDCLFNVDSAFIRKSVQELMVLSLSIEERIIKAQQNVAWLKERRAEKQRNIAEYSLI</sequence>
<name>A0ABM0X205_CAMSA</name>
<feature type="compositionally biased region" description="Basic residues" evidence="1">
    <location>
        <begin position="508"/>
        <end position="522"/>
    </location>
</feature>
<feature type="compositionally biased region" description="Basic and acidic residues" evidence="1">
    <location>
        <begin position="540"/>
        <end position="551"/>
    </location>
</feature>
<dbReference type="InterPro" id="IPR019557">
    <property type="entry name" value="AminoTfrase-like_pln_mobile"/>
</dbReference>
<dbReference type="PANTHER" id="PTHR46033">
    <property type="entry name" value="PROTEIN MAIN-LIKE 2"/>
    <property type="match status" value="1"/>
</dbReference>
<dbReference type="GeneID" id="104758290"/>
<dbReference type="InterPro" id="IPR044824">
    <property type="entry name" value="MAIN-like"/>
</dbReference>
<dbReference type="PANTHER" id="PTHR46033:SF73">
    <property type="entry name" value="AMINOTRANSFERASE-LIKE, MOBILE DOMAIN PROTEIN-RELATED"/>
    <property type="match status" value="1"/>
</dbReference>
<feature type="region of interest" description="Disordered" evidence="1">
    <location>
        <begin position="508"/>
        <end position="551"/>
    </location>
</feature>
<evidence type="ECO:0000259" key="2">
    <source>
        <dbReference type="Pfam" id="PF10536"/>
    </source>
</evidence>
<feature type="domain" description="Aminotransferase-like plant mobile" evidence="2">
    <location>
        <begin position="92"/>
        <end position="445"/>
    </location>
</feature>
<dbReference type="RefSeq" id="XP_010479429.1">
    <property type="nucleotide sequence ID" value="XM_010481127.2"/>
</dbReference>
<organism evidence="3 4">
    <name type="scientific">Camelina sativa</name>
    <name type="common">False flax</name>
    <name type="synonym">Myagrum sativum</name>
    <dbReference type="NCBI Taxonomy" id="90675"/>
    <lineage>
        <taxon>Eukaryota</taxon>
        <taxon>Viridiplantae</taxon>
        <taxon>Streptophyta</taxon>
        <taxon>Embryophyta</taxon>
        <taxon>Tracheophyta</taxon>
        <taxon>Spermatophyta</taxon>
        <taxon>Magnoliopsida</taxon>
        <taxon>eudicotyledons</taxon>
        <taxon>Gunneridae</taxon>
        <taxon>Pentapetalae</taxon>
        <taxon>rosids</taxon>
        <taxon>malvids</taxon>
        <taxon>Brassicales</taxon>
        <taxon>Brassicaceae</taxon>
        <taxon>Camelineae</taxon>
        <taxon>Camelina</taxon>
    </lineage>
</organism>
<evidence type="ECO:0000256" key="1">
    <source>
        <dbReference type="SAM" id="MobiDB-lite"/>
    </source>
</evidence>
<protein>
    <submittedName>
        <fullName evidence="4">Uncharacterized protein LOC104758290</fullName>
    </submittedName>
</protein>
<gene>
    <name evidence="4" type="primary">LOC104758290</name>
</gene>
<keyword evidence="3" id="KW-1185">Reference proteome</keyword>
<dbReference type="Proteomes" id="UP000694864">
    <property type="component" value="Chromosome 17"/>
</dbReference>
<evidence type="ECO:0000313" key="4">
    <source>
        <dbReference type="RefSeq" id="XP_010479429.1"/>
    </source>
</evidence>
<dbReference type="Pfam" id="PF10536">
    <property type="entry name" value="PMD"/>
    <property type="match status" value="1"/>
</dbReference>